<dbReference type="CDD" id="cd09917">
    <property type="entry name" value="F-box_SF"/>
    <property type="match status" value="1"/>
</dbReference>
<dbReference type="InterPro" id="IPR001810">
    <property type="entry name" value="F-box_dom"/>
</dbReference>
<dbReference type="SUPFAM" id="SSF81383">
    <property type="entry name" value="F-box domain"/>
    <property type="match status" value="1"/>
</dbReference>
<evidence type="ECO:0000256" key="1">
    <source>
        <dbReference type="PROSITE-ProRule" id="PRU00235"/>
    </source>
</evidence>
<dbReference type="PROSITE" id="PS50181">
    <property type="entry name" value="FBOX"/>
    <property type="match status" value="1"/>
</dbReference>
<feature type="region of interest" description="Disordered" evidence="2">
    <location>
        <begin position="656"/>
        <end position="684"/>
    </location>
</feature>
<protein>
    <recommendedName>
        <fullName evidence="3">F-box domain-containing protein</fullName>
    </recommendedName>
</protein>
<dbReference type="GO" id="GO:0005737">
    <property type="term" value="C:cytoplasm"/>
    <property type="evidence" value="ECO:0007669"/>
    <property type="project" value="TreeGrafter"/>
</dbReference>
<dbReference type="PANTHER" id="PTHR45982">
    <property type="entry name" value="REGULATOR OF CHROMOSOME CONDENSATION"/>
    <property type="match status" value="1"/>
</dbReference>
<dbReference type="EMBL" id="JABCIY010000270">
    <property type="protein sequence ID" value="KAF7186065.1"/>
    <property type="molecule type" value="Genomic_DNA"/>
</dbReference>
<dbReference type="GO" id="GO:0005085">
    <property type="term" value="F:guanyl-nucleotide exchange factor activity"/>
    <property type="evidence" value="ECO:0007669"/>
    <property type="project" value="TreeGrafter"/>
</dbReference>
<dbReference type="InterPro" id="IPR051553">
    <property type="entry name" value="Ran_GTPase-activating"/>
</dbReference>
<dbReference type="SUPFAM" id="SSF50985">
    <property type="entry name" value="RCC1/BLIP-II"/>
    <property type="match status" value="1"/>
</dbReference>
<dbReference type="AlphaFoldDB" id="A0A8H6VGI3"/>
<comment type="caution">
    <text evidence="4">The sequence shown here is derived from an EMBL/GenBank/DDBJ whole genome shotgun (WGS) entry which is preliminary data.</text>
</comment>
<evidence type="ECO:0000256" key="2">
    <source>
        <dbReference type="SAM" id="MobiDB-lite"/>
    </source>
</evidence>
<proteinExistence type="predicted"/>
<keyword evidence="5" id="KW-1185">Reference proteome</keyword>
<dbReference type="OrthoDB" id="61110at2759"/>
<dbReference type="PANTHER" id="PTHR45982:SF3">
    <property type="entry name" value="F-BOX PROTEIN POF9"/>
    <property type="match status" value="1"/>
</dbReference>
<dbReference type="InterPro" id="IPR009091">
    <property type="entry name" value="RCC1/BLIP-II"/>
</dbReference>
<dbReference type="InterPro" id="IPR036047">
    <property type="entry name" value="F-box-like_dom_sf"/>
</dbReference>
<dbReference type="Pfam" id="PF12937">
    <property type="entry name" value="F-box-like"/>
    <property type="match status" value="1"/>
</dbReference>
<evidence type="ECO:0000313" key="5">
    <source>
        <dbReference type="Proteomes" id="UP000660729"/>
    </source>
</evidence>
<sequence length="741" mass="81532">MAANKAPTTILDLPVDLLVMIFPYLDAASFLSLTATCKALHAPDFIHESTFWSALVRRDFRVPNQPVAQTDGERWQKLYKRLRTQSKIFTWGNNEKGCLGHSNEHPGPRILSGPGFRRVPRRTRHVSWPGEMEGLEELGVISDIQCGGWSTTLLTAKGALYTVGVLDGLQFDHRRPPHLQQPHLSPTPLKFPTGLPHPKDRYDPATAIKQLSAGRSHVLALSDSGMIWSWQNIDLPGLRVKFVHHTLKENGSESGAGVVKKVVAGWNRSVALIEGTGLVLWEPLQLEPDECDALDAALVLESAVVSKTRHVQKSGLPEDADIGEVLNFVVMENTILFNTHLGKLFAVEITSPHRTRDMPEPVEIPIPASKSGGSDATFVTDVQGSFQNFAVFTKSGAVLTSNQDSIMPRVLNQASSQRIFKRIPALQNKQVISLAFGDYHFHALHAPGYITSYGYEPQSCGALGLGGMGVPEGRLRGIRNQGIGGDGRLVPHAYTEGRRVWFEQEKREWISFITSGGVNEEEAAERVRLAIGSPGITAQGEVSEWIEQEGRDWAQKYGISTEGDDDDGLGAYFALNVTAAGWHSGALVLVNESLAKRLRKAVEIPDKPKSEDSSEDDRAEASSSSVAEGEPQTLLDRATDYGRYFLGLAPYDVNSSAYDPNAARPRGSANATSNAGRLRPGADFGASPRPGYHYIWSNDHFPRLELGDGTEMPGTVPFDEWRYGRPDFRMEWEEQTDEQDE</sequence>
<name>A0A8H6VGI3_9PEZI</name>
<reference evidence="4" key="1">
    <citation type="submission" date="2020-04" db="EMBL/GenBank/DDBJ databases">
        <title>Draft genome resource of the tomato pathogen Pseudocercospora fuligena.</title>
        <authorList>
            <person name="Zaccaron A."/>
        </authorList>
    </citation>
    <scope>NUCLEOTIDE SEQUENCE</scope>
    <source>
        <strain evidence="4">PF001</strain>
    </source>
</reference>
<feature type="domain" description="F-box" evidence="3">
    <location>
        <begin position="7"/>
        <end position="55"/>
    </location>
</feature>
<dbReference type="InterPro" id="IPR000408">
    <property type="entry name" value="Reg_chr_condens"/>
</dbReference>
<dbReference type="Gene3D" id="1.20.1280.50">
    <property type="match status" value="1"/>
</dbReference>
<evidence type="ECO:0000259" key="3">
    <source>
        <dbReference type="PROSITE" id="PS50181"/>
    </source>
</evidence>
<dbReference type="PROSITE" id="PS50012">
    <property type="entry name" value="RCC1_3"/>
    <property type="match status" value="1"/>
</dbReference>
<evidence type="ECO:0000313" key="4">
    <source>
        <dbReference type="EMBL" id="KAF7186065.1"/>
    </source>
</evidence>
<organism evidence="4 5">
    <name type="scientific">Pseudocercospora fuligena</name>
    <dbReference type="NCBI Taxonomy" id="685502"/>
    <lineage>
        <taxon>Eukaryota</taxon>
        <taxon>Fungi</taxon>
        <taxon>Dikarya</taxon>
        <taxon>Ascomycota</taxon>
        <taxon>Pezizomycotina</taxon>
        <taxon>Dothideomycetes</taxon>
        <taxon>Dothideomycetidae</taxon>
        <taxon>Mycosphaerellales</taxon>
        <taxon>Mycosphaerellaceae</taxon>
        <taxon>Pseudocercospora</taxon>
    </lineage>
</organism>
<dbReference type="Gene3D" id="2.130.10.30">
    <property type="entry name" value="Regulator of chromosome condensation 1/beta-lactamase-inhibitor protein II"/>
    <property type="match status" value="2"/>
</dbReference>
<dbReference type="Pfam" id="PF00415">
    <property type="entry name" value="RCC1"/>
    <property type="match status" value="1"/>
</dbReference>
<gene>
    <name evidence="4" type="ORF">HII31_12592</name>
</gene>
<feature type="region of interest" description="Disordered" evidence="2">
    <location>
        <begin position="605"/>
        <end position="633"/>
    </location>
</feature>
<feature type="compositionally biased region" description="Low complexity" evidence="2">
    <location>
        <begin position="621"/>
        <end position="630"/>
    </location>
</feature>
<accession>A0A8H6VGI3</accession>
<dbReference type="Proteomes" id="UP000660729">
    <property type="component" value="Unassembled WGS sequence"/>
</dbReference>
<feature type="repeat" description="RCC1" evidence="1">
    <location>
        <begin position="86"/>
        <end position="157"/>
    </location>
</feature>